<dbReference type="InterPro" id="IPR001810">
    <property type="entry name" value="F-box_dom"/>
</dbReference>
<dbReference type="GO" id="GO:0019005">
    <property type="term" value="C:SCF ubiquitin ligase complex"/>
    <property type="evidence" value="ECO:0007669"/>
    <property type="project" value="TreeGrafter"/>
</dbReference>
<dbReference type="PROSITE" id="PS50181">
    <property type="entry name" value="FBOX"/>
    <property type="match status" value="1"/>
</dbReference>
<evidence type="ECO:0000259" key="1">
    <source>
        <dbReference type="PROSITE" id="PS50181"/>
    </source>
</evidence>
<dbReference type="SMART" id="SM00367">
    <property type="entry name" value="LRR_CC"/>
    <property type="match status" value="6"/>
</dbReference>
<reference evidence="3" key="1">
    <citation type="journal article" date="2017" name="Nat. Commun.">
        <title>The asparagus genome sheds light on the origin and evolution of a young Y chromosome.</title>
        <authorList>
            <person name="Harkess A."/>
            <person name="Zhou J."/>
            <person name="Xu C."/>
            <person name="Bowers J.E."/>
            <person name="Van der Hulst R."/>
            <person name="Ayyampalayam S."/>
            <person name="Mercati F."/>
            <person name="Riccardi P."/>
            <person name="McKain M.R."/>
            <person name="Kakrana A."/>
            <person name="Tang H."/>
            <person name="Ray J."/>
            <person name="Groenendijk J."/>
            <person name="Arikit S."/>
            <person name="Mathioni S.M."/>
            <person name="Nakano M."/>
            <person name="Shan H."/>
            <person name="Telgmann-Rauber A."/>
            <person name="Kanno A."/>
            <person name="Yue Z."/>
            <person name="Chen H."/>
            <person name="Li W."/>
            <person name="Chen Y."/>
            <person name="Xu X."/>
            <person name="Zhang Y."/>
            <person name="Luo S."/>
            <person name="Chen H."/>
            <person name="Gao J."/>
            <person name="Mao Z."/>
            <person name="Pires J.C."/>
            <person name="Luo M."/>
            <person name="Kudrna D."/>
            <person name="Wing R.A."/>
            <person name="Meyers B.C."/>
            <person name="Yi K."/>
            <person name="Kong H."/>
            <person name="Lavrijsen P."/>
            <person name="Sunseri F."/>
            <person name="Falavigna A."/>
            <person name="Ye Y."/>
            <person name="Leebens-Mack J.H."/>
            <person name="Chen G."/>
        </authorList>
    </citation>
    <scope>NUCLEOTIDE SEQUENCE [LARGE SCALE GENOMIC DNA]</scope>
    <source>
        <strain evidence="3">cv. DH0086</strain>
    </source>
</reference>
<dbReference type="Gene3D" id="3.80.10.10">
    <property type="entry name" value="Ribonuclease Inhibitor"/>
    <property type="match status" value="2"/>
</dbReference>
<evidence type="ECO:0000313" key="3">
    <source>
        <dbReference type="Proteomes" id="UP000243459"/>
    </source>
</evidence>
<name>A0A5P1FEA9_ASPOF</name>
<dbReference type="OMA" id="CIRFQNL"/>
<dbReference type="Gramene" id="ONK76695">
    <property type="protein sequence ID" value="ONK76695"/>
    <property type="gene ID" value="A4U43_C03F31160"/>
</dbReference>
<proteinExistence type="predicted"/>
<dbReference type="InterPro" id="IPR006553">
    <property type="entry name" value="Leu-rich_rpt_Cys-con_subtyp"/>
</dbReference>
<dbReference type="PANTHER" id="PTHR13318:SF182">
    <property type="entry name" value="F-BOX_LRR-REPEAT PROTEIN 14"/>
    <property type="match status" value="1"/>
</dbReference>
<gene>
    <name evidence="2" type="ORF">A4U43_C03F31160</name>
</gene>
<dbReference type="GO" id="GO:0031146">
    <property type="term" value="P:SCF-dependent proteasomal ubiquitin-dependent protein catabolic process"/>
    <property type="evidence" value="ECO:0007669"/>
    <property type="project" value="TreeGrafter"/>
</dbReference>
<protein>
    <recommendedName>
        <fullName evidence="1">F-box domain-containing protein</fullName>
    </recommendedName>
</protein>
<dbReference type="FunFam" id="3.80.10.10:FF:002365">
    <property type="entry name" value="F-box and leucine-rich repeat protein 13"/>
    <property type="match status" value="1"/>
</dbReference>
<dbReference type="SUPFAM" id="SSF52047">
    <property type="entry name" value="RNI-like"/>
    <property type="match status" value="1"/>
</dbReference>
<dbReference type="Gene3D" id="1.20.1280.50">
    <property type="match status" value="1"/>
</dbReference>
<dbReference type="PANTHER" id="PTHR13318">
    <property type="entry name" value="PARTNER OF PAIRED, ISOFORM B-RELATED"/>
    <property type="match status" value="1"/>
</dbReference>
<dbReference type="FunFam" id="3.80.10.10:FF:000690">
    <property type="entry name" value="F-box/LRR-repeat protein 14"/>
    <property type="match status" value="1"/>
</dbReference>
<dbReference type="Proteomes" id="UP000243459">
    <property type="component" value="Chromosome 3"/>
</dbReference>
<keyword evidence="3" id="KW-1185">Reference proteome</keyword>
<organism evidence="2 3">
    <name type="scientific">Asparagus officinalis</name>
    <name type="common">Garden asparagus</name>
    <dbReference type="NCBI Taxonomy" id="4686"/>
    <lineage>
        <taxon>Eukaryota</taxon>
        <taxon>Viridiplantae</taxon>
        <taxon>Streptophyta</taxon>
        <taxon>Embryophyta</taxon>
        <taxon>Tracheophyta</taxon>
        <taxon>Spermatophyta</taxon>
        <taxon>Magnoliopsida</taxon>
        <taxon>Liliopsida</taxon>
        <taxon>Asparagales</taxon>
        <taxon>Asparagaceae</taxon>
        <taxon>Asparagoideae</taxon>
        <taxon>Asparagus</taxon>
    </lineage>
</organism>
<dbReference type="FunFam" id="1.20.1280.50:FF:000023">
    <property type="entry name" value="F-box/LRR-repeat protein 4"/>
    <property type="match status" value="1"/>
</dbReference>
<evidence type="ECO:0000313" key="2">
    <source>
        <dbReference type="EMBL" id="ONK76695.1"/>
    </source>
</evidence>
<dbReference type="InterPro" id="IPR032675">
    <property type="entry name" value="LRR_dom_sf"/>
</dbReference>
<dbReference type="AlphaFoldDB" id="A0A5P1FEA9"/>
<sequence>MENLPDSLITEILKRIDKTSDRNALSTVSRRLCSVEAEQRDFLRVGCGLHPATDALTSLCLRFQNLTRVEIVYSGWMSNMGKQLNNQGLIVLSSHCPKLVDLTLSFCSFIGDIGLGHLALCEGLASLKLNFLPGISSNGLLSVVTGCKKILSLHLNRCMKVSSVEWLEYIGNHGNLESLSIKNCRGLGQDDLVMLGPGWQKLKRLEFELDANYRYWKVYSEWAVSKWKSFGFCCENLMELILANCNLDSIRPLSHVLGMCGELQNLSLDVCIGLEDSHMMALSQKSFKLRKLSLNLSPRFMFSMEETCRLTDKGLKELARGCPMLEEFELYFTDCKFPSLNCFTQDGILKLVQGCPIRILTLNSACFFNDTGMDALCSAHFLEVLEIVKCQDVTDQGIQKVLSFPSLKRLKISKCLGVSDAGLKPLVGTGKLESLIVEDCLLISENGVQNAARYVSYRQDLSWMY</sequence>
<accession>A0A5P1FEA9</accession>
<dbReference type="OrthoDB" id="595131at2759"/>
<feature type="domain" description="F-box" evidence="1">
    <location>
        <begin position="1"/>
        <end position="45"/>
    </location>
</feature>
<dbReference type="EMBL" id="CM007383">
    <property type="protein sequence ID" value="ONK76695.1"/>
    <property type="molecule type" value="Genomic_DNA"/>
</dbReference>